<organism evidence="17 18">
    <name type="scientific">Acer saccharum</name>
    <name type="common">Sugar maple</name>
    <dbReference type="NCBI Taxonomy" id="4024"/>
    <lineage>
        <taxon>Eukaryota</taxon>
        <taxon>Viridiplantae</taxon>
        <taxon>Streptophyta</taxon>
        <taxon>Embryophyta</taxon>
        <taxon>Tracheophyta</taxon>
        <taxon>Spermatophyta</taxon>
        <taxon>Magnoliopsida</taxon>
        <taxon>eudicotyledons</taxon>
        <taxon>Gunneridae</taxon>
        <taxon>Pentapetalae</taxon>
        <taxon>rosids</taxon>
        <taxon>malvids</taxon>
        <taxon>Sapindales</taxon>
        <taxon>Sapindaceae</taxon>
        <taxon>Hippocastanoideae</taxon>
        <taxon>Acereae</taxon>
        <taxon>Acer</taxon>
    </lineage>
</organism>
<keyword evidence="7 13" id="KW-0479">Metal-binding</keyword>
<name>A0AA39SCY6_ACESA</name>
<evidence type="ECO:0000256" key="2">
    <source>
        <dbReference type="ARBA" id="ARBA00004259"/>
    </source>
</evidence>
<dbReference type="EMBL" id="JAUESC010000004">
    <property type="protein sequence ID" value="KAK0595441.1"/>
    <property type="molecule type" value="Genomic_DNA"/>
</dbReference>
<dbReference type="GO" id="GO:0020037">
    <property type="term" value="F:heme binding"/>
    <property type="evidence" value="ECO:0007669"/>
    <property type="project" value="InterPro"/>
</dbReference>
<reference evidence="17" key="2">
    <citation type="submission" date="2023-06" db="EMBL/GenBank/DDBJ databases">
        <authorList>
            <person name="Swenson N.G."/>
            <person name="Wegrzyn J.L."/>
            <person name="Mcevoy S.L."/>
        </authorList>
    </citation>
    <scope>NUCLEOTIDE SEQUENCE</scope>
    <source>
        <strain evidence="17">NS2018</strain>
        <tissue evidence="17">Leaf</tissue>
    </source>
</reference>
<comment type="cofactor">
    <cofactor evidence="1 13">
        <name>heme</name>
        <dbReference type="ChEBI" id="CHEBI:30413"/>
    </cofactor>
</comment>
<evidence type="ECO:0000256" key="3">
    <source>
        <dbReference type="ARBA" id="ARBA00010394"/>
    </source>
</evidence>
<dbReference type="PANTHER" id="PTHR23316">
    <property type="entry name" value="IMPORTIN ALPHA"/>
    <property type="match status" value="1"/>
</dbReference>
<comment type="caution">
    <text evidence="17">The sequence shown here is derived from an EMBL/GenBank/DDBJ whole genome shotgun (WGS) entry which is preliminary data.</text>
</comment>
<evidence type="ECO:0000256" key="13">
    <source>
        <dbReference type="PIRSR" id="PIRSR602401-1"/>
    </source>
</evidence>
<dbReference type="SUPFAM" id="SSF54403">
    <property type="entry name" value="Cystatin/monellin"/>
    <property type="match status" value="1"/>
</dbReference>
<dbReference type="InterPro" id="IPR002652">
    <property type="entry name" value="Importin-a_IBB"/>
</dbReference>
<dbReference type="InterPro" id="IPR016024">
    <property type="entry name" value="ARM-type_fold"/>
</dbReference>
<dbReference type="Gene3D" id="3.10.450.10">
    <property type="match status" value="1"/>
</dbReference>
<dbReference type="GO" id="GO:0005635">
    <property type="term" value="C:nuclear envelope"/>
    <property type="evidence" value="ECO:0007669"/>
    <property type="project" value="UniProtKB-SubCell"/>
</dbReference>
<dbReference type="InterPro" id="IPR000225">
    <property type="entry name" value="Armadillo"/>
</dbReference>
<dbReference type="GO" id="GO:0016705">
    <property type="term" value="F:oxidoreductase activity, acting on paired donors, with incorporation or reduction of molecular oxygen"/>
    <property type="evidence" value="ECO:0007669"/>
    <property type="project" value="InterPro"/>
</dbReference>
<keyword evidence="6 13" id="KW-0349">Heme</keyword>
<evidence type="ECO:0000256" key="1">
    <source>
        <dbReference type="ARBA" id="ARBA00001971"/>
    </source>
</evidence>
<dbReference type="InterPro" id="IPR002401">
    <property type="entry name" value="Cyt_P450_E_grp-I"/>
</dbReference>
<evidence type="ECO:0000256" key="12">
    <source>
        <dbReference type="ARBA" id="ARBA00023033"/>
    </source>
</evidence>
<keyword evidence="9" id="KW-0653">Protein transport</keyword>
<dbReference type="FunFam" id="1.20.5.690:FF:000002">
    <property type="entry name" value="Importin subunit alpha"/>
    <property type="match status" value="1"/>
</dbReference>
<evidence type="ECO:0000259" key="16">
    <source>
        <dbReference type="PROSITE" id="PS51214"/>
    </source>
</evidence>
<dbReference type="GO" id="GO:0061608">
    <property type="term" value="F:nuclear import signal receptor activity"/>
    <property type="evidence" value="ECO:0007669"/>
    <property type="project" value="InterPro"/>
</dbReference>
<dbReference type="InterPro" id="IPR036396">
    <property type="entry name" value="Cyt_P450_sf"/>
</dbReference>
<keyword evidence="11 13" id="KW-0408">Iron</keyword>
<evidence type="ECO:0000256" key="7">
    <source>
        <dbReference type="ARBA" id="ARBA00022723"/>
    </source>
</evidence>
<evidence type="ECO:0000256" key="11">
    <source>
        <dbReference type="ARBA" id="ARBA00023004"/>
    </source>
</evidence>
<dbReference type="PROSITE" id="PS50176">
    <property type="entry name" value="ARM_REPEAT"/>
    <property type="match status" value="1"/>
</dbReference>
<feature type="repeat" description="ARM" evidence="14">
    <location>
        <begin position="470"/>
        <end position="505"/>
    </location>
</feature>
<dbReference type="InterPro" id="IPR032413">
    <property type="entry name" value="Arm_3"/>
</dbReference>
<dbReference type="InterPro" id="IPR011989">
    <property type="entry name" value="ARM-like"/>
</dbReference>
<comment type="similarity">
    <text evidence="3">Belongs to the importin alpha family.</text>
</comment>
<dbReference type="InterPro" id="IPR046350">
    <property type="entry name" value="Cystatin_sf"/>
</dbReference>
<dbReference type="Gene3D" id="1.20.5.690">
    <property type="entry name" value="Importin-alpha, importin-beta-binding domain"/>
    <property type="match status" value="1"/>
</dbReference>
<dbReference type="FunFam" id="1.10.630.10:FF:000126">
    <property type="entry name" value="Predicted protein"/>
    <property type="match status" value="1"/>
</dbReference>
<sequence>MAEVHQKYDFIDPYDPMWDRSPFKAKSDLPKHQYFAEYANQLRDTEGFHVDLIPIAACSRWILPRNVNSPMTIKAAEAAIKEFNTLKGANLKLRQILSSNCMLLESVLYFLTFQCSDNSFYEAKIYLHDSGYELVKFRSAKFWPSDQTMSMRPSTMMEVRQNCYEVAVDADEGRQRREDNTVVIRKSKREESLMKKRREGLQQQQQLPASAQLELLPKMEAGIISADHNEQLWAITQFRMLLSAECSPPIEEVIQSGVVPCFVYFLRSDDSPRLQFEAAWVLTNIASGTIENIRVLLAHNAVSKLAKLLVSPSDDVCEQAMWALINIASESPRCRDLVLGCGALHLLQEQLKKHDKLPMLRNATWTLSIFCRGKPQPPFYLVKSAFPALAQLTLLNDEEVLTDVCWALSYLSDGTNDEIQAVIDAGVCPRLVEFLTHPSPFPSVLIPALRTVGNIVTGDDLQTQCIISHKALPCLLNLLTNNYKKSIMKEACWTISNITAGNKEQIHAVIEAKIIGPLVHLLQNAELDVKKEAAWAISNATYGGTHEQIKYLVSQGCIKPLCDLLICPDPRIVTVCLEGLENILKAGESDKSLGNTGGVNVCGQMIDDAEGLEKIENLQSHDNTEISEKAMKILETYWFNSFDKPPPFQPPNTKTVKEDKNRTTTTTAVARPSKNKNNGKGVLVRKHLGAVAFNNITRLAFGKRFVNSEGVMDKQGDELKAIVSTGVKIGGSLTMAEHIPWLRWMFPLKEEAFTKNGDRRDRLSRAIMEEHTLARQNSGGTKQHFVDALLTLQDKYDLSEDTIIGLLWDMITAGTDTTTITVEWAMVELIKNPRVQQKAQEELDRVIGFERVMTESDFSNLPYLQSVAKEGLRLHPPTPLMLPHRANANVKIGGYDIPKGSNVHVNVWAIARDPKVWKDPLEFRPERFFEEDVDMKGHDFRLLPFGAGRRVCPGAQLAINLVTSMLGHLLHHFTWTPPEGVKPEDMDMSENPGLATYMRTPLQAVAIPRLPLQLYKRVAVDI</sequence>
<dbReference type="FunFam" id="1.25.10.10:FF:000021">
    <property type="entry name" value="Importin subunit alpha"/>
    <property type="match status" value="1"/>
</dbReference>
<dbReference type="Proteomes" id="UP001168877">
    <property type="component" value="Unassembled WGS sequence"/>
</dbReference>
<dbReference type="SUPFAM" id="SSF48264">
    <property type="entry name" value="Cytochrome P450"/>
    <property type="match status" value="1"/>
</dbReference>
<dbReference type="Pfam" id="PF16186">
    <property type="entry name" value="Arm_3"/>
    <property type="match status" value="1"/>
</dbReference>
<dbReference type="GO" id="GO:0005506">
    <property type="term" value="F:iron ion binding"/>
    <property type="evidence" value="ECO:0007669"/>
    <property type="project" value="InterPro"/>
</dbReference>
<gene>
    <name evidence="17" type="ORF">LWI29_006679</name>
</gene>
<keyword evidence="8" id="KW-0677">Repeat</keyword>
<dbReference type="GO" id="GO:0006606">
    <property type="term" value="P:protein import into nucleus"/>
    <property type="evidence" value="ECO:0007669"/>
    <property type="project" value="InterPro"/>
</dbReference>
<evidence type="ECO:0000256" key="5">
    <source>
        <dbReference type="ARBA" id="ARBA00022448"/>
    </source>
</evidence>
<evidence type="ECO:0000256" key="15">
    <source>
        <dbReference type="PROSITE-ProRule" id="PRU00561"/>
    </source>
</evidence>
<accession>A0AA39SCY6</accession>
<dbReference type="PRINTS" id="PR00385">
    <property type="entry name" value="P450"/>
</dbReference>
<evidence type="ECO:0000256" key="10">
    <source>
        <dbReference type="ARBA" id="ARBA00023002"/>
    </source>
</evidence>
<evidence type="ECO:0000256" key="6">
    <source>
        <dbReference type="ARBA" id="ARBA00022617"/>
    </source>
</evidence>
<evidence type="ECO:0000256" key="14">
    <source>
        <dbReference type="PROSITE-ProRule" id="PRU00259"/>
    </source>
</evidence>
<dbReference type="Pfam" id="PF00514">
    <property type="entry name" value="Arm"/>
    <property type="match status" value="6"/>
</dbReference>
<dbReference type="InterPro" id="IPR036975">
    <property type="entry name" value="Importin-a_IBB_sf"/>
</dbReference>
<dbReference type="AlphaFoldDB" id="A0AA39SCY6"/>
<dbReference type="PRINTS" id="PR00463">
    <property type="entry name" value="EP450I"/>
</dbReference>
<reference evidence="17" key="1">
    <citation type="journal article" date="2022" name="Plant J.">
        <title>Strategies of tolerance reflected in two North American maple genomes.</title>
        <authorList>
            <person name="McEvoy S.L."/>
            <person name="Sezen U.U."/>
            <person name="Trouern-Trend A."/>
            <person name="McMahon S.M."/>
            <person name="Schaberg P.G."/>
            <person name="Yang J."/>
            <person name="Wegrzyn J.L."/>
            <person name="Swenson N.G."/>
        </authorList>
    </citation>
    <scope>NUCLEOTIDE SEQUENCE</scope>
    <source>
        <strain evidence="17">NS2018</strain>
    </source>
</reference>
<dbReference type="Gene3D" id="1.25.10.10">
    <property type="entry name" value="Leucine-rich Repeat Variant"/>
    <property type="match status" value="1"/>
</dbReference>
<comment type="similarity">
    <text evidence="4">Belongs to the cytochrome P450 family.</text>
</comment>
<keyword evidence="12" id="KW-0503">Monooxygenase</keyword>
<feature type="domain" description="IBB" evidence="16">
    <location>
        <begin position="144"/>
        <end position="206"/>
    </location>
</feature>
<evidence type="ECO:0000313" key="18">
    <source>
        <dbReference type="Proteomes" id="UP001168877"/>
    </source>
</evidence>
<protein>
    <recommendedName>
        <fullName evidence="16">IBB domain-containing protein</fullName>
    </recommendedName>
</protein>
<dbReference type="GO" id="GO:0004497">
    <property type="term" value="F:monooxygenase activity"/>
    <property type="evidence" value="ECO:0007669"/>
    <property type="project" value="UniProtKB-KW"/>
</dbReference>
<keyword evidence="18" id="KW-1185">Reference proteome</keyword>
<keyword evidence="5 15" id="KW-0813">Transport</keyword>
<evidence type="ECO:0000256" key="8">
    <source>
        <dbReference type="ARBA" id="ARBA00022737"/>
    </source>
</evidence>
<evidence type="ECO:0000256" key="9">
    <source>
        <dbReference type="ARBA" id="ARBA00022927"/>
    </source>
</evidence>
<dbReference type="InterPro" id="IPR001128">
    <property type="entry name" value="Cyt_P450"/>
</dbReference>
<dbReference type="SUPFAM" id="SSF48371">
    <property type="entry name" value="ARM repeat"/>
    <property type="match status" value="1"/>
</dbReference>
<dbReference type="Gene3D" id="1.10.630.10">
    <property type="entry name" value="Cytochrome P450"/>
    <property type="match status" value="1"/>
</dbReference>
<comment type="subcellular location">
    <subcellularLocation>
        <location evidence="2">Nucleus envelope</location>
    </subcellularLocation>
</comment>
<keyword evidence="10" id="KW-0560">Oxidoreductase</keyword>
<evidence type="ECO:0000256" key="4">
    <source>
        <dbReference type="ARBA" id="ARBA00010617"/>
    </source>
</evidence>
<feature type="binding site" description="axial binding residue" evidence="13">
    <location>
        <position position="952"/>
    </location>
    <ligand>
        <name>heme</name>
        <dbReference type="ChEBI" id="CHEBI:30413"/>
    </ligand>
    <ligandPart>
        <name>Fe</name>
        <dbReference type="ChEBI" id="CHEBI:18248"/>
    </ligandPart>
</feature>
<dbReference type="InterPro" id="IPR017972">
    <property type="entry name" value="Cyt_P450_CS"/>
</dbReference>
<proteinExistence type="inferred from homology"/>
<dbReference type="Pfam" id="PF01749">
    <property type="entry name" value="IBB"/>
    <property type="match status" value="1"/>
</dbReference>
<dbReference type="PROSITE" id="PS51214">
    <property type="entry name" value="IBB"/>
    <property type="match status" value="1"/>
</dbReference>
<evidence type="ECO:0000313" key="17">
    <source>
        <dbReference type="EMBL" id="KAK0595441.1"/>
    </source>
</evidence>
<dbReference type="PROSITE" id="PS00086">
    <property type="entry name" value="CYTOCHROME_P450"/>
    <property type="match status" value="1"/>
</dbReference>
<dbReference type="Pfam" id="PF00067">
    <property type="entry name" value="p450"/>
    <property type="match status" value="1"/>
</dbReference>
<dbReference type="SMART" id="SM00185">
    <property type="entry name" value="ARM"/>
    <property type="match status" value="8"/>
</dbReference>